<name>A0A519BD97_9DELT</name>
<dbReference type="AlphaFoldDB" id="A0A519BD97"/>
<sequence length="114" mass="13018">MILEGQITLFNFPQTDQKQGKLRPALILRKLPNNLNDYLICMISSQIHTLIPELDELIGLEDSDFAISGLKQPSVIRILRLAVVNKSIFLGKIGQIDNERIKRIRRKLALWING</sequence>
<proteinExistence type="predicted"/>
<dbReference type="InterPro" id="IPR003477">
    <property type="entry name" value="PemK-like"/>
</dbReference>
<dbReference type="Gene3D" id="2.30.30.110">
    <property type="match status" value="1"/>
</dbReference>
<gene>
    <name evidence="1" type="ORF">EVJ47_02915</name>
</gene>
<protein>
    <submittedName>
        <fullName evidence="1">Type II toxin-antitoxin system PemK/MazF family toxin</fullName>
    </submittedName>
</protein>
<evidence type="ECO:0000313" key="1">
    <source>
        <dbReference type="EMBL" id="RZD15235.1"/>
    </source>
</evidence>
<accession>A0A519BD97</accession>
<dbReference type="InterPro" id="IPR011067">
    <property type="entry name" value="Plasmid_toxin/cell-grow_inhib"/>
</dbReference>
<dbReference type="GO" id="GO:0003677">
    <property type="term" value="F:DNA binding"/>
    <property type="evidence" value="ECO:0007669"/>
    <property type="project" value="InterPro"/>
</dbReference>
<dbReference type="Pfam" id="PF02452">
    <property type="entry name" value="PemK_toxin"/>
    <property type="match status" value="1"/>
</dbReference>
<dbReference type="Proteomes" id="UP000320813">
    <property type="component" value="Unassembled WGS sequence"/>
</dbReference>
<comment type="caution">
    <text evidence="1">The sequence shown here is derived from an EMBL/GenBank/DDBJ whole genome shotgun (WGS) entry which is preliminary data.</text>
</comment>
<evidence type="ECO:0000313" key="2">
    <source>
        <dbReference type="Proteomes" id="UP000320813"/>
    </source>
</evidence>
<reference evidence="1 2" key="1">
    <citation type="submission" date="2019-01" db="EMBL/GenBank/DDBJ databases">
        <title>Insights into ecological role of a new deltaproteobacterial order Candidatus Sinidesulfobacterales (Sva0485) by metagenomics and metatranscriptomics.</title>
        <authorList>
            <person name="Tan S."/>
            <person name="Liu J."/>
            <person name="Fang Y."/>
            <person name="Hedlund B.P."/>
            <person name="Lian Z.H."/>
            <person name="Huang L.Y."/>
            <person name="Li J.T."/>
            <person name="Huang L.N."/>
            <person name="Li W.J."/>
            <person name="Jiang H.C."/>
            <person name="Dong H.L."/>
            <person name="Shu W.S."/>
        </authorList>
    </citation>
    <scope>NUCLEOTIDE SEQUENCE [LARGE SCALE GENOMIC DNA]</scope>
    <source>
        <strain evidence="1">AP3</strain>
    </source>
</reference>
<dbReference type="EMBL" id="SGBD01000001">
    <property type="protein sequence ID" value="RZD15235.1"/>
    <property type="molecule type" value="Genomic_DNA"/>
</dbReference>
<organism evidence="1 2">
    <name type="scientific">Candidatus Acidulodesulfobacterium ferriphilum</name>
    <dbReference type="NCBI Taxonomy" id="2597223"/>
    <lineage>
        <taxon>Bacteria</taxon>
        <taxon>Deltaproteobacteria</taxon>
        <taxon>Candidatus Acidulodesulfobacterales</taxon>
        <taxon>Candidatus Acidulodesulfobacterium</taxon>
    </lineage>
</organism>
<dbReference type="SUPFAM" id="SSF50118">
    <property type="entry name" value="Cell growth inhibitor/plasmid maintenance toxic component"/>
    <property type="match status" value="1"/>
</dbReference>